<keyword evidence="2" id="KW-0472">Membrane</keyword>
<dbReference type="InterPro" id="IPR058488">
    <property type="entry name" value="DUF8175"/>
</dbReference>
<evidence type="ECO:0000256" key="2">
    <source>
        <dbReference type="SAM" id="Phobius"/>
    </source>
</evidence>
<evidence type="ECO:0000259" key="3">
    <source>
        <dbReference type="Pfam" id="PF26526"/>
    </source>
</evidence>
<proteinExistence type="predicted"/>
<evidence type="ECO:0000313" key="4">
    <source>
        <dbReference type="EMBL" id="KRV51070.1"/>
    </source>
</evidence>
<comment type="caution">
    <text evidence="4">The sequence shown here is derived from an EMBL/GenBank/DDBJ whole genome shotgun (WGS) entry which is preliminary data.</text>
</comment>
<protein>
    <recommendedName>
        <fullName evidence="3">DUF8175 domain-containing protein</fullName>
    </recommendedName>
</protein>
<feature type="region of interest" description="Disordered" evidence="1">
    <location>
        <begin position="1"/>
        <end position="25"/>
    </location>
</feature>
<dbReference type="OrthoDB" id="3209305at2"/>
<feature type="domain" description="DUF8175" evidence="3">
    <location>
        <begin position="71"/>
        <end position="239"/>
    </location>
</feature>
<dbReference type="STRING" id="76728.AQ490_02370"/>
<dbReference type="eggNOG" id="ENOG5033DYY">
    <property type="taxonomic scope" value="Bacteria"/>
</dbReference>
<sequence length="268" mass="28187">MSSDDGPHTRILLPEDEQQGSAAGRSRPLRSLLITTVVLTLLVLAIAVINHGNDEDPDEGGAGGTARSGEQAADPTAPSGTPPVTTTANGFPKGFDRTEQGAQSAAANYAVALGSDGMYNKDERHQIIEAVYAPELTAAIKGQQDRAFTDRVLDNAGLNAEGEAPEGMTFVSRTVPVGTKVEKYERDGATVSVWCTGLIGMAGSGSLDPVRTDWFTYTFQLRWTGGDWKVVKDTKQKGPAPVDGDVPVAGAEDIAGAVEEYGGFTYAR</sequence>
<accession>A0A0T6LY81</accession>
<keyword evidence="2" id="KW-0812">Transmembrane</keyword>
<dbReference type="AlphaFoldDB" id="A0A0T6LY81"/>
<dbReference type="EMBL" id="LLZU01000002">
    <property type="protein sequence ID" value="KRV51070.1"/>
    <property type="molecule type" value="Genomic_DNA"/>
</dbReference>
<keyword evidence="5" id="KW-1185">Reference proteome</keyword>
<gene>
    <name evidence="4" type="ORF">AQ490_02370</name>
</gene>
<evidence type="ECO:0000313" key="5">
    <source>
        <dbReference type="Proteomes" id="UP000050867"/>
    </source>
</evidence>
<evidence type="ECO:0000256" key="1">
    <source>
        <dbReference type="SAM" id="MobiDB-lite"/>
    </source>
</evidence>
<dbReference type="Proteomes" id="UP000050867">
    <property type="component" value="Unassembled WGS sequence"/>
</dbReference>
<name>A0A0T6LY81_WENVI</name>
<keyword evidence="2" id="KW-1133">Transmembrane helix</keyword>
<organism evidence="4 5">
    <name type="scientific">Wenjunlia vitaminophila</name>
    <name type="common">Streptomyces vitaminophilus</name>
    <dbReference type="NCBI Taxonomy" id="76728"/>
    <lineage>
        <taxon>Bacteria</taxon>
        <taxon>Bacillati</taxon>
        <taxon>Actinomycetota</taxon>
        <taxon>Actinomycetes</taxon>
        <taxon>Kitasatosporales</taxon>
        <taxon>Streptomycetaceae</taxon>
        <taxon>Wenjunlia</taxon>
    </lineage>
</organism>
<dbReference type="RefSeq" id="WP_018385980.1">
    <property type="nucleotide sequence ID" value="NZ_LLZU01000002.1"/>
</dbReference>
<feature type="compositionally biased region" description="Polar residues" evidence="1">
    <location>
        <begin position="78"/>
        <end position="89"/>
    </location>
</feature>
<dbReference type="Pfam" id="PF26526">
    <property type="entry name" value="DUF8175"/>
    <property type="match status" value="1"/>
</dbReference>
<feature type="region of interest" description="Disordered" evidence="1">
    <location>
        <begin position="52"/>
        <end position="100"/>
    </location>
</feature>
<reference evidence="4 5" key="1">
    <citation type="submission" date="2015-10" db="EMBL/GenBank/DDBJ databases">
        <title>Draft genome sequence of pyrrolomycin-producing Streptomyces vitaminophilus.</title>
        <authorList>
            <person name="Graham D.E."/>
            <person name="Mahan K.M."/>
            <person name="Klingeman D.M."/>
            <person name="Hettich R.L."/>
            <person name="Parry R.J."/>
        </authorList>
    </citation>
    <scope>NUCLEOTIDE SEQUENCE [LARGE SCALE GENOMIC DNA]</scope>
    <source>
        <strain evidence="4 5">ATCC 31673</strain>
    </source>
</reference>
<feature type="transmembrane region" description="Helical" evidence="2">
    <location>
        <begin position="31"/>
        <end position="49"/>
    </location>
</feature>